<sequence length="96" mass="10567">MLADIHASVARRRLTDLADALVGGSGQAVNIRLDLANLAEHIPVRLILGHRDQVLDWRETLDISPRIATHNLPRAGHSPHWEALAEVVAIMTDITK</sequence>
<name>A0A3B9H3L4_9PROT</name>
<accession>A0A3B9H3L4</accession>
<comment type="caution">
    <text evidence="1">The sequence shown here is derived from an EMBL/GenBank/DDBJ whole genome shotgun (WGS) entry which is preliminary data.</text>
</comment>
<proteinExistence type="predicted"/>
<dbReference type="AlphaFoldDB" id="A0A3B9H3L4"/>
<organism evidence="1 2">
    <name type="scientific">Hyphomonas adhaerens</name>
    <dbReference type="NCBI Taxonomy" id="81029"/>
    <lineage>
        <taxon>Bacteria</taxon>
        <taxon>Pseudomonadati</taxon>
        <taxon>Pseudomonadota</taxon>
        <taxon>Alphaproteobacteria</taxon>
        <taxon>Hyphomonadales</taxon>
        <taxon>Hyphomonadaceae</taxon>
        <taxon>Hyphomonas</taxon>
    </lineage>
</organism>
<evidence type="ECO:0000313" key="2">
    <source>
        <dbReference type="Proteomes" id="UP000259610"/>
    </source>
</evidence>
<reference evidence="1 2" key="1">
    <citation type="journal article" date="2018" name="Nat. Biotechnol.">
        <title>A standardized bacterial taxonomy based on genome phylogeny substantially revises the tree of life.</title>
        <authorList>
            <person name="Parks D.H."/>
            <person name="Chuvochina M."/>
            <person name="Waite D.W."/>
            <person name="Rinke C."/>
            <person name="Skarshewski A."/>
            <person name="Chaumeil P.A."/>
            <person name="Hugenholtz P."/>
        </authorList>
    </citation>
    <scope>NUCLEOTIDE SEQUENCE [LARGE SCALE GENOMIC DNA]</scope>
    <source>
        <strain evidence="1">UBA8733</strain>
    </source>
</reference>
<dbReference type="Gene3D" id="3.40.50.1820">
    <property type="entry name" value="alpha/beta hydrolase"/>
    <property type="match status" value="1"/>
</dbReference>
<evidence type="ECO:0000313" key="1">
    <source>
        <dbReference type="EMBL" id="HAE29295.1"/>
    </source>
</evidence>
<dbReference type="Proteomes" id="UP000259610">
    <property type="component" value="Unassembled WGS sequence"/>
</dbReference>
<dbReference type="SUPFAM" id="SSF53474">
    <property type="entry name" value="alpha/beta-Hydrolases"/>
    <property type="match status" value="1"/>
</dbReference>
<dbReference type="EMBL" id="DMAN01000437">
    <property type="protein sequence ID" value="HAE29295.1"/>
    <property type="molecule type" value="Genomic_DNA"/>
</dbReference>
<evidence type="ECO:0008006" key="3">
    <source>
        <dbReference type="Google" id="ProtNLM"/>
    </source>
</evidence>
<dbReference type="InterPro" id="IPR029058">
    <property type="entry name" value="AB_hydrolase_fold"/>
</dbReference>
<gene>
    <name evidence="1" type="ORF">DCG58_19205</name>
</gene>
<protein>
    <recommendedName>
        <fullName evidence="3">AB hydrolase-1 domain-containing protein</fullName>
    </recommendedName>
</protein>